<dbReference type="Pfam" id="PF01745">
    <property type="entry name" value="IPT"/>
    <property type="match status" value="1"/>
</dbReference>
<reference evidence="1" key="1">
    <citation type="submission" date="2005-05" db="EMBL/GenBank/DDBJ databases">
        <title>Complete sequence of the Ti plasmid pTiBo542 from the supervirulent Agrobacterium tumefaciens strain Bo542.</title>
        <authorList>
            <person name="Oger P.M."/>
            <person name="Farrand S.K."/>
            <person name="Olsen G.J."/>
            <person name="Reich C."/>
        </authorList>
    </citation>
    <scope>NUCLEOTIDE SEQUENCE</scope>
    <source>
        <strain evidence="1">Bo542</strain>
        <plasmid evidence="1">pTiBo542</plasmid>
    </source>
</reference>
<organism evidence="1">
    <name type="scientific">Agrobacterium tumefaciens</name>
    <dbReference type="NCBI Taxonomy" id="358"/>
    <lineage>
        <taxon>Bacteria</taxon>
        <taxon>Pseudomonadati</taxon>
        <taxon>Pseudomonadota</taxon>
        <taxon>Alphaproteobacteria</taxon>
        <taxon>Hyphomicrobiales</taxon>
        <taxon>Rhizobiaceae</taxon>
        <taxon>Rhizobium/Agrobacterium group</taxon>
        <taxon>Agrobacterium</taxon>
        <taxon>Agrobacterium tumefaciens complex</taxon>
    </lineage>
</organism>
<name>A5WXT1_AGRTU</name>
<dbReference type="SUPFAM" id="SSF52540">
    <property type="entry name" value="P-loop containing nucleoside triphosphate hydrolases"/>
    <property type="match status" value="1"/>
</dbReference>
<dbReference type="EMBL" id="DQ058764">
    <property type="protein sequence ID" value="AAZ50399.1"/>
    <property type="molecule type" value="Genomic_DNA"/>
</dbReference>
<proteinExistence type="predicted"/>
<dbReference type="InterPro" id="IPR027417">
    <property type="entry name" value="P-loop_NTPase"/>
</dbReference>
<gene>
    <name evidence="1" type="primary">ipt</name>
    <name evidence="1" type="ORF">pTiBo008</name>
</gene>
<dbReference type="Gene3D" id="1.10.287.890">
    <property type="entry name" value="Crystal structure of tRNA isopentenylpyrophosphate transferase (bh2366) domain"/>
    <property type="match status" value="1"/>
</dbReference>
<geneLocation type="plasmid" evidence="1">
    <name>pTiBo542</name>
</geneLocation>
<accession>A5WXT1</accession>
<dbReference type="Gene3D" id="3.40.50.300">
    <property type="entry name" value="P-loop containing nucleotide triphosphate hydrolases"/>
    <property type="match status" value="1"/>
</dbReference>
<protein>
    <submittedName>
        <fullName evidence="1">Ipt</fullName>
    </submittedName>
</protein>
<sequence>MTNCFQGDSHAPHFVEKQVAFWEEPKATCSSRRNIEEENITASGTDFSCAKKSICIQHIARPMDLRLIFGPTCTGKTSTAIALAQQTGLPVLSLDRVQCCPQLSTGSGRPTVEELKGTTRLYLDDRPLVKGIITAKQAHERLIAEVHNHEAKGGLILEGGSISLLRCMAQSRYWNADFRWHIIRNELADEESFMSVAKTRVKQMLRPSAGLSIIQELVQLWREPRLRPILEGIDGYRYALLFATQNQITPDMLLQLDADMENKLIHGIAQEFLIHARRQEQKFPLVGATAVEAFEGPPFRM</sequence>
<dbReference type="AlphaFoldDB" id="A5WXT1"/>
<keyword evidence="1" id="KW-0614">Plasmid</keyword>
<evidence type="ECO:0000313" key="1">
    <source>
        <dbReference type="EMBL" id="AAZ50399.1"/>
    </source>
</evidence>